<dbReference type="AlphaFoldDB" id="A0A9W9N435"/>
<gene>
    <name evidence="2" type="ORF">N7449_000031</name>
</gene>
<organism evidence="2 3">
    <name type="scientific">Penicillium cf. viridicatum</name>
    <dbReference type="NCBI Taxonomy" id="2972119"/>
    <lineage>
        <taxon>Eukaryota</taxon>
        <taxon>Fungi</taxon>
        <taxon>Dikarya</taxon>
        <taxon>Ascomycota</taxon>
        <taxon>Pezizomycotina</taxon>
        <taxon>Eurotiomycetes</taxon>
        <taxon>Eurotiomycetidae</taxon>
        <taxon>Eurotiales</taxon>
        <taxon>Aspergillaceae</taxon>
        <taxon>Penicillium</taxon>
    </lineage>
</organism>
<evidence type="ECO:0000313" key="3">
    <source>
        <dbReference type="Proteomes" id="UP001150942"/>
    </source>
</evidence>
<comment type="caution">
    <text evidence="2">The sequence shown here is derived from an EMBL/GenBank/DDBJ whole genome shotgun (WGS) entry which is preliminary data.</text>
</comment>
<evidence type="ECO:0000313" key="2">
    <source>
        <dbReference type="EMBL" id="KAJ5212862.1"/>
    </source>
</evidence>
<dbReference type="Proteomes" id="UP001150942">
    <property type="component" value="Unassembled WGS sequence"/>
</dbReference>
<reference evidence="2" key="2">
    <citation type="journal article" date="2023" name="IMA Fungus">
        <title>Comparative genomic study of the Penicillium genus elucidates a diverse pangenome and 15 lateral gene transfer events.</title>
        <authorList>
            <person name="Petersen C."/>
            <person name="Sorensen T."/>
            <person name="Nielsen M.R."/>
            <person name="Sondergaard T.E."/>
            <person name="Sorensen J.L."/>
            <person name="Fitzpatrick D.A."/>
            <person name="Frisvad J.C."/>
            <person name="Nielsen K.L."/>
        </authorList>
    </citation>
    <scope>NUCLEOTIDE SEQUENCE</scope>
    <source>
        <strain evidence="2">IBT 20477</strain>
    </source>
</reference>
<dbReference type="OrthoDB" id="5549573at2759"/>
<evidence type="ECO:0000256" key="1">
    <source>
        <dbReference type="SAM" id="MobiDB-lite"/>
    </source>
</evidence>
<sequence>MGKWARNRQGAYDKGITPSIKTPGTENLAETVEEKAAAFQRAFFPTPPPADLSDIDPESYPEPIQFPKITHQEVVQVIKASPANKAPGEDGLPNSLWHKLIEIPAVLKTISQIYNAYVRIGTNPSHFQKKHISLRESNS</sequence>
<reference evidence="2" key="1">
    <citation type="submission" date="2022-11" db="EMBL/GenBank/DDBJ databases">
        <authorList>
            <person name="Petersen C."/>
        </authorList>
    </citation>
    <scope>NUCLEOTIDE SEQUENCE</scope>
    <source>
        <strain evidence="2">IBT 20477</strain>
    </source>
</reference>
<dbReference type="EMBL" id="JAPQKQ010000001">
    <property type="protein sequence ID" value="KAJ5212862.1"/>
    <property type="molecule type" value="Genomic_DNA"/>
</dbReference>
<feature type="region of interest" description="Disordered" evidence="1">
    <location>
        <begin position="1"/>
        <end position="24"/>
    </location>
</feature>
<evidence type="ECO:0008006" key="4">
    <source>
        <dbReference type="Google" id="ProtNLM"/>
    </source>
</evidence>
<keyword evidence="3" id="KW-1185">Reference proteome</keyword>
<proteinExistence type="predicted"/>
<name>A0A9W9N435_9EURO</name>
<protein>
    <recommendedName>
        <fullName evidence="4">Reverse transcriptase</fullName>
    </recommendedName>
</protein>
<accession>A0A9W9N435</accession>